<dbReference type="Pfam" id="PF13692">
    <property type="entry name" value="Glyco_trans_1_4"/>
    <property type="match status" value="1"/>
</dbReference>
<dbReference type="CDD" id="cd03801">
    <property type="entry name" value="GT4_PimA-like"/>
    <property type="match status" value="1"/>
</dbReference>
<gene>
    <name evidence="1" type="ORF">EYB53_010445</name>
</gene>
<dbReference type="EMBL" id="SIJK02000015">
    <property type="protein sequence ID" value="MBP1466123.1"/>
    <property type="molecule type" value="Genomic_DNA"/>
</dbReference>
<sequence>MTNHVLLTVAGTIPADLVAQIERGQRPRADYLELARHCGADLIDYARAHQETGWFGRLLARLGGADLTLAWACFRRRHSYQAIITDGEQVGLPLAALFKLFAFGKRPQHLMITHVISVPKKMFFLDVLRVQSQIDRFLVYATRQKHFIEQRWKLAPERVLFTPFMVDSRFFALEHVEPAHLARPQICAVGLERRDYPTLLQAVDGLPVDVVIAAASPWSKRQDSTAGQRIPANVTVRRFTQYELRQLYADSAFLVMPLEPVEFQAGITAILEAMAMQRAVICSRVAGQTDAIRDQEHGLYVAPGDPVALRRAIETLLANPDQTATMGRNGHLLVMQAMNLDRYAERLHGFVQATLARSAHTPSSSSA</sequence>
<proteinExistence type="predicted"/>
<dbReference type="RefSeq" id="WP_135478131.1">
    <property type="nucleotide sequence ID" value="NZ_SIJK02000015.1"/>
</dbReference>
<comment type="caution">
    <text evidence="1">The sequence shown here is derived from an EMBL/GenBank/DDBJ whole genome shotgun (WGS) entry which is preliminary data.</text>
</comment>
<protein>
    <submittedName>
        <fullName evidence="1">Glycosyltransferase family 4 protein</fullName>
    </submittedName>
</protein>
<evidence type="ECO:0000313" key="2">
    <source>
        <dbReference type="Proteomes" id="UP001193081"/>
    </source>
</evidence>
<reference evidence="1 2" key="1">
    <citation type="submission" date="2021-03" db="EMBL/GenBank/DDBJ databases">
        <authorList>
            <person name="Grouzdev D.S."/>
        </authorList>
    </citation>
    <scope>NUCLEOTIDE SEQUENCE [LARGE SCALE GENOMIC DNA]</scope>
    <source>
        <strain evidence="1 2">M50-1</strain>
    </source>
</reference>
<keyword evidence="2" id="KW-1185">Reference proteome</keyword>
<dbReference type="SUPFAM" id="SSF53756">
    <property type="entry name" value="UDP-Glycosyltransferase/glycogen phosphorylase"/>
    <property type="match status" value="1"/>
</dbReference>
<evidence type="ECO:0000313" key="1">
    <source>
        <dbReference type="EMBL" id="MBP1466123.1"/>
    </source>
</evidence>
<dbReference type="Proteomes" id="UP001193081">
    <property type="component" value="Unassembled WGS sequence"/>
</dbReference>
<name>A0ABS4D9K6_9CHLR</name>
<dbReference type="PANTHER" id="PTHR12526">
    <property type="entry name" value="GLYCOSYLTRANSFERASE"/>
    <property type="match status" value="1"/>
</dbReference>
<organism evidence="1 2">
    <name type="scientific">Candidatus Chloroploca mongolica</name>
    <dbReference type="NCBI Taxonomy" id="2528176"/>
    <lineage>
        <taxon>Bacteria</taxon>
        <taxon>Bacillati</taxon>
        <taxon>Chloroflexota</taxon>
        <taxon>Chloroflexia</taxon>
        <taxon>Chloroflexales</taxon>
        <taxon>Chloroflexineae</taxon>
        <taxon>Oscillochloridaceae</taxon>
        <taxon>Candidatus Chloroploca</taxon>
    </lineage>
</organism>
<accession>A0ABS4D9K6</accession>
<dbReference type="PANTHER" id="PTHR12526:SF590">
    <property type="entry name" value="ALPHA-MALTOSE-1-PHOSPHATE SYNTHASE"/>
    <property type="match status" value="1"/>
</dbReference>
<dbReference type="Gene3D" id="3.40.50.2000">
    <property type="entry name" value="Glycogen Phosphorylase B"/>
    <property type="match status" value="1"/>
</dbReference>